<sequence>MQASPRDATARPPAPAGLHQMLLDHVRGVVRRLPVEPPSFVAARLLDQVLLPRLDASQRQGLSHKVMELELLEPGIRLRLQLGDAGFMLAPREAPVLLRIRARTPALWRLLRGEEDADRLFFDRALVMEGDTEFGLMLKNTLDAIGPLLPATAFGRPL</sequence>
<accession>A0ABV0GF47</accession>
<keyword evidence="3" id="KW-1185">Reference proteome</keyword>
<comment type="caution">
    <text evidence="2">The sequence shown here is derived from an EMBL/GenBank/DDBJ whole genome shotgun (WGS) entry which is preliminary data.</text>
</comment>
<name>A0ABV0GF47_9BURK</name>
<evidence type="ECO:0000259" key="1">
    <source>
        <dbReference type="Pfam" id="PF02036"/>
    </source>
</evidence>
<dbReference type="SUPFAM" id="SSF55718">
    <property type="entry name" value="SCP-like"/>
    <property type="match status" value="1"/>
</dbReference>
<dbReference type="InterPro" id="IPR036527">
    <property type="entry name" value="SCP2_sterol-bd_dom_sf"/>
</dbReference>
<dbReference type="EMBL" id="JBDPZC010000005">
    <property type="protein sequence ID" value="MEO3713685.1"/>
    <property type="molecule type" value="Genomic_DNA"/>
</dbReference>
<organism evidence="2 3">
    <name type="scientific">Roseateles flavus</name>
    <dbReference type="NCBI Taxonomy" id="3149041"/>
    <lineage>
        <taxon>Bacteria</taxon>
        <taxon>Pseudomonadati</taxon>
        <taxon>Pseudomonadota</taxon>
        <taxon>Betaproteobacteria</taxon>
        <taxon>Burkholderiales</taxon>
        <taxon>Sphaerotilaceae</taxon>
        <taxon>Roseateles</taxon>
    </lineage>
</organism>
<proteinExistence type="predicted"/>
<feature type="domain" description="SCP2" evidence="1">
    <location>
        <begin position="55"/>
        <end position="143"/>
    </location>
</feature>
<reference evidence="2 3" key="1">
    <citation type="submission" date="2024-05" db="EMBL/GenBank/DDBJ databases">
        <title>Roseateles sp. 2.12 16S ribosomal RNA gene Genome sequencing and assembly.</title>
        <authorList>
            <person name="Woo H."/>
        </authorList>
    </citation>
    <scope>NUCLEOTIDE SEQUENCE [LARGE SCALE GENOMIC DNA]</scope>
    <source>
        <strain evidence="2 3">2.12</strain>
    </source>
</reference>
<evidence type="ECO:0000313" key="2">
    <source>
        <dbReference type="EMBL" id="MEO3713685.1"/>
    </source>
</evidence>
<gene>
    <name evidence="2" type="ORF">ABDJ40_13045</name>
</gene>
<protein>
    <submittedName>
        <fullName evidence="2">SCP2 sterol-binding domain-containing protein</fullName>
    </submittedName>
</protein>
<dbReference type="Proteomes" id="UP001462640">
    <property type="component" value="Unassembled WGS sequence"/>
</dbReference>
<dbReference type="RefSeq" id="WP_347610306.1">
    <property type="nucleotide sequence ID" value="NZ_JBDPZC010000005.1"/>
</dbReference>
<dbReference type="InterPro" id="IPR003033">
    <property type="entry name" value="SCP2_sterol-bd_dom"/>
</dbReference>
<evidence type="ECO:0000313" key="3">
    <source>
        <dbReference type="Proteomes" id="UP001462640"/>
    </source>
</evidence>
<dbReference type="Pfam" id="PF02036">
    <property type="entry name" value="SCP2"/>
    <property type="match status" value="1"/>
</dbReference>